<reference evidence="1 2" key="1">
    <citation type="journal article" date="2014" name="Genome Announc.">
        <title>Genome Sequence of the Microsporidian Species Nematocida sp1 Strain ERTm6 (ATCC PRA-372).</title>
        <authorList>
            <person name="Bakowski M.A."/>
            <person name="Priest M."/>
            <person name="Young S."/>
            <person name="Cuomo C.A."/>
            <person name="Troemel E.R."/>
        </authorList>
    </citation>
    <scope>NUCLEOTIDE SEQUENCE [LARGE SCALE GENOMIC DNA]</scope>
    <source>
        <strain evidence="1 2">ERTm6</strain>
    </source>
</reference>
<name>A0A086IZ42_NEMA1</name>
<dbReference type="HOGENOM" id="CLU_582764_0_0_1"/>
<gene>
    <name evidence="1" type="ORF">NESG_02380</name>
</gene>
<evidence type="ECO:0000313" key="2">
    <source>
        <dbReference type="Proteomes" id="UP000054524"/>
    </source>
</evidence>
<accession>A0A086IZ42</accession>
<dbReference type="Proteomes" id="UP000054524">
    <property type="component" value="Unassembled WGS sequence"/>
</dbReference>
<dbReference type="RefSeq" id="XP_052903715.1">
    <property type="nucleotide sequence ID" value="XM_053049984.1"/>
</dbReference>
<dbReference type="EMBL" id="AKIJ01000006">
    <property type="protein sequence ID" value="KFG25160.1"/>
    <property type="molecule type" value="Genomic_DNA"/>
</dbReference>
<comment type="caution">
    <text evidence="1">The sequence shown here is derived from an EMBL/GenBank/DDBJ whole genome shotgun (WGS) entry which is preliminary data.</text>
</comment>
<dbReference type="GeneID" id="77677353"/>
<organism evidence="1 2">
    <name type="scientific">Nematocida ausubeli (strain ATCC PRA-371 / ERTm2)</name>
    <name type="common">Nematode killer fungus</name>
    <dbReference type="NCBI Taxonomy" id="1913371"/>
    <lineage>
        <taxon>Eukaryota</taxon>
        <taxon>Fungi</taxon>
        <taxon>Fungi incertae sedis</taxon>
        <taxon>Microsporidia</taxon>
        <taxon>Nematocida</taxon>
    </lineage>
</organism>
<evidence type="ECO:0000313" key="1">
    <source>
        <dbReference type="EMBL" id="KFG25160.1"/>
    </source>
</evidence>
<keyword evidence="2" id="KW-1185">Reference proteome</keyword>
<sequence>MNILQGVVILVGTYFKYSNALSIGDCVCVDGASTGYLQKEMGMGLGAGFSGMSGLSGMGGAAQTGGMTQQIGEICTCTPVSITVPAPSMAAIDASSIVQQYAQPAVAQQVVAQPAMSQMVMQPAMAASQAAVGQVVMQAAPQPAMSQVVMQPAMAAAQQSVGQVVMQAAPQAAVGQVVMQAAPQAAMSQVVMQPAMAGQMVAVAGGQAAMAGMQAQQLRKIRKSEMVLHAAEAASINSATQASRIAKAAMAVTEIGAKEAAHAKDMAAIAHLARVEHQQNTSQAMRNYEAMQRMNYPTQLVRSIVPVSAGSIAVQAPAATAVAVPAQIAMAGLGAGAGAGGLVAGGGVSVMKSAPMMYGVVGGGTEGVQCICPPIYNQAQEESLGEASADNGFGARLAAGLASQILSEAYSTNKTSDSDIMCVELIKSMQNAANLRQQVAEGRLSYCLNEIGKSSSLSSMLAENRLCYC</sequence>
<proteinExistence type="predicted"/>
<protein>
    <submittedName>
        <fullName evidence="1">Uncharacterized protein</fullName>
    </submittedName>
</protein>
<dbReference type="AlphaFoldDB" id="A0A086IZ42"/>